<organism evidence="2">
    <name type="scientific">marine metagenome</name>
    <dbReference type="NCBI Taxonomy" id="408172"/>
    <lineage>
        <taxon>unclassified sequences</taxon>
        <taxon>metagenomes</taxon>
        <taxon>ecological metagenomes</taxon>
    </lineage>
</organism>
<dbReference type="GO" id="GO:0042884">
    <property type="term" value="P:microcin transport"/>
    <property type="evidence" value="ECO:0007669"/>
    <property type="project" value="TreeGrafter"/>
</dbReference>
<proteinExistence type="predicted"/>
<dbReference type="PANTHER" id="PTHR30325">
    <property type="entry name" value="MEMBRANE COMPONENT OF ABC TRANSPORTER"/>
    <property type="match status" value="1"/>
</dbReference>
<accession>A0A381V6Z4</accession>
<keyword evidence="1" id="KW-0472">Membrane</keyword>
<evidence type="ECO:0008006" key="3">
    <source>
        <dbReference type="Google" id="ProtNLM"/>
    </source>
</evidence>
<keyword evidence="1" id="KW-0812">Transmembrane</keyword>
<gene>
    <name evidence="2" type="ORF">METZ01_LOCUS89003</name>
</gene>
<name>A0A381V6Z4_9ZZZZ</name>
<keyword evidence="1" id="KW-1133">Transmembrane helix</keyword>
<reference evidence="2" key="1">
    <citation type="submission" date="2018-05" db="EMBL/GenBank/DDBJ databases">
        <authorList>
            <person name="Lanie J.A."/>
            <person name="Ng W.-L."/>
            <person name="Kazmierczak K.M."/>
            <person name="Andrzejewski T.M."/>
            <person name="Davidsen T.M."/>
            <person name="Wayne K.J."/>
            <person name="Tettelin H."/>
            <person name="Glass J.I."/>
            <person name="Rusch D."/>
            <person name="Podicherti R."/>
            <person name="Tsui H.-C.T."/>
            <person name="Winkler M.E."/>
        </authorList>
    </citation>
    <scope>NUCLEOTIDE SEQUENCE</scope>
</reference>
<dbReference type="EMBL" id="UINC01008025">
    <property type="protein sequence ID" value="SVA36149.1"/>
    <property type="molecule type" value="Genomic_DNA"/>
</dbReference>
<evidence type="ECO:0000313" key="2">
    <source>
        <dbReference type="EMBL" id="SVA36149.1"/>
    </source>
</evidence>
<dbReference type="PANTHER" id="PTHR30325:SF0">
    <property type="entry name" value="INNER MEMBRANE ABC TRANSPORTER PERMEASE PROTEIN YEJE"/>
    <property type="match status" value="1"/>
</dbReference>
<feature type="non-terminal residue" evidence="2">
    <location>
        <position position="105"/>
    </location>
</feature>
<sequence length="105" mass="12630">MNESIFKKRWKKFKTLKRGYYSLIILSSLYGISFFLPFLINNRALIVKYESNLYFPVVSGYIPGKVFHQEVPGEARYRKLKDKFEENNDQGNWVWMPPYPYSPYE</sequence>
<evidence type="ECO:0000256" key="1">
    <source>
        <dbReference type="SAM" id="Phobius"/>
    </source>
</evidence>
<protein>
    <recommendedName>
        <fullName evidence="3">Oligopeptide transport permease C-like N-terminal domain-containing protein</fullName>
    </recommendedName>
</protein>
<dbReference type="AlphaFoldDB" id="A0A381V6Z4"/>
<feature type="transmembrane region" description="Helical" evidence="1">
    <location>
        <begin position="20"/>
        <end position="40"/>
    </location>
</feature>